<dbReference type="GO" id="GO:0005576">
    <property type="term" value="C:extracellular region"/>
    <property type="evidence" value="ECO:0007669"/>
    <property type="project" value="UniProtKB-SubCell"/>
</dbReference>
<evidence type="ECO:0000256" key="5">
    <source>
        <dbReference type="ARBA" id="ARBA00023180"/>
    </source>
</evidence>
<dbReference type="PANTHER" id="PTHR13234:SF8">
    <property type="entry name" value="GAMMA-INTERFERON-INDUCIBLE LYSOSOMAL THIOL REDUCTASE"/>
    <property type="match status" value="1"/>
</dbReference>
<dbReference type="Proteomes" id="UP000515163">
    <property type="component" value="Unplaced"/>
</dbReference>
<evidence type="ECO:0000313" key="8">
    <source>
        <dbReference type="RefSeq" id="XP_031564031.1"/>
    </source>
</evidence>
<evidence type="ECO:0000256" key="3">
    <source>
        <dbReference type="ARBA" id="ARBA00022525"/>
    </source>
</evidence>
<dbReference type="GO" id="GO:0016671">
    <property type="term" value="F:oxidoreductase activity, acting on a sulfur group of donors, disulfide as acceptor"/>
    <property type="evidence" value="ECO:0007669"/>
    <property type="project" value="InterPro"/>
</dbReference>
<evidence type="ECO:0000256" key="4">
    <source>
        <dbReference type="ARBA" id="ARBA00022729"/>
    </source>
</evidence>
<feature type="chain" id="PRO_5028115023" evidence="6">
    <location>
        <begin position="20"/>
        <end position="223"/>
    </location>
</feature>
<reference evidence="8" key="1">
    <citation type="submission" date="2025-08" db="UniProtKB">
        <authorList>
            <consortium name="RefSeq"/>
        </authorList>
    </citation>
    <scope>IDENTIFICATION</scope>
    <source>
        <tissue evidence="8">Tentacle</tissue>
    </source>
</reference>
<comment type="subcellular location">
    <subcellularLocation>
        <location evidence="1">Secreted</location>
    </subcellularLocation>
</comment>
<dbReference type="InterPro" id="IPR004911">
    <property type="entry name" value="Interferon-induced_GILT"/>
</dbReference>
<protein>
    <submittedName>
        <fullName evidence="8">Gamma-interferon-inducible lysosomal thiol reductase-like</fullName>
    </submittedName>
</protein>
<sequence length="223" mass="24478">MGALLLACFLVAVPTLVLGSPVAASKVGIALYYESMCGGCRQFIRDQFYPTYQKVGGIMDVTLVPYGNAQETRYGDQWKYDCQHGPEECVGNLIETCAISILKNTSVYFPFIHCLELSIGNNPIPAAEQCASQLGIDFDPINKCQSGPEGNALEHAMAQKTNSLYPRHQYVPWITLNGKHTDEIQNEATFNLLKLVCDTYLGTKPSACQQVGTKPIVPCYKNA</sequence>
<keyword evidence="5" id="KW-0325">Glycoprotein</keyword>
<keyword evidence="7" id="KW-1185">Reference proteome</keyword>
<dbReference type="OrthoDB" id="958254at2759"/>
<organism evidence="7 8">
    <name type="scientific">Actinia tenebrosa</name>
    <name type="common">Australian red waratah sea anemone</name>
    <dbReference type="NCBI Taxonomy" id="6105"/>
    <lineage>
        <taxon>Eukaryota</taxon>
        <taxon>Metazoa</taxon>
        <taxon>Cnidaria</taxon>
        <taxon>Anthozoa</taxon>
        <taxon>Hexacorallia</taxon>
        <taxon>Actiniaria</taxon>
        <taxon>Actiniidae</taxon>
        <taxon>Actinia</taxon>
    </lineage>
</organism>
<dbReference type="GeneID" id="116299510"/>
<evidence type="ECO:0000313" key="7">
    <source>
        <dbReference type="Proteomes" id="UP000515163"/>
    </source>
</evidence>
<dbReference type="Pfam" id="PF03227">
    <property type="entry name" value="GILT"/>
    <property type="match status" value="1"/>
</dbReference>
<name>A0A6P8IA42_ACTTE</name>
<accession>A0A6P8IA42</accession>
<dbReference type="AlphaFoldDB" id="A0A6P8IA42"/>
<dbReference type="FunCoup" id="A0A6P8IA42">
    <property type="interactions" value="358"/>
</dbReference>
<comment type="similarity">
    <text evidence="2">Belongs to the GILT family.</text>
</comment>
<proteinExistence type="inferred from homology"/>
<feature type="signal peptide" evidence="6">
    <location>
        <begin position="1"/>
        <end position="19"/>
    </location>
</feature>
<dbReference type="RefSeq" id="XP_031564031.1">
    <property type="nucleotide sequence ID" value="XM_031708171.1"/>
</dbReference>
<dbReference type="KEGG" id="aten:116299510"/>
<gene>
    <name evidence="8" type="primary">LOC116299510</name>
</gene>
<keyword evidence="3" id="KW-0964">Secreted</keyword>
<evidence type="ECO:0000256" key="6">
    <source>
        <dbReference type="SAM" id="SignalP"/>
    </source>
</evidence>
<evidence type="ECO:0000256" key="2">
    <source>
        <dbReference type="ARBA" id="ARBA00005679"/>
    </source>
</evidence>
<dbReference type="PANTHER" id="PTHR13234">
    <property type="entry name" value="GAMMA-INTERFERON INDUCIBLE LYSOSOMAL THIOL REDUCTASE GILT"/>
    <property type="match status" value="1"/>
</dbReference>
<dbReference type="InParanoid" id="A0A6P8IA42"/>
<keyword evidence="4 6" id="KW-0732">Signal</keyword>
<evidence type="ECO:0000256" key="1">
    <source>
        <dbReference type="ARBA" id="ARBA00004613"/>
    </source>
</evidence>